<dbReference type="AlphaFoldDB" id="A0AA38H8C0"/>
<dbReference type="SUPFAM" id="SSF54695">
    <property type="entry name" value="POZ domain"/>
    <property type="match status" value="1"/>
</dbReference>
<evidence type="ECO:0000256" key="1">
    <source>
        <dbReference type="SAM" id="MobiDB-lite"/>
    </source>
</evidence>
<sequence length="590" mass="64951">MSSLPARGSPRVLTPRAHTATPTAARRRQTSHLRPSSTSTSTMVNPLSPLPPHHSNQPTPDGEVFHRDHSLISFEWQIQGLDWLRRSLEEVPISGWTVDYEVENPEILPELLRRGVVIGDGWYKLDLARTIPAPCSPKTPLEEIADSITVRSAEPSAPTSLSLYITSPTLESAPLDYAFTSSISIGIRPSSPDVGQSHSYTRWVWHTSLEHEFTKDSEHATVTLPPLEDLLVGPIGADDGFTLCVQLGSPAQLKPGFTVPETFVGPTSMLHALGSLVDSSSGDVQFICLEHDATLSRKRVLYAHSEILRARSDYFKSLLAGGFREVEGGKVVVVDDADYGTVFLYCNELRFSPTDDVREVMNRLQMDRREVQRVLSGRHQGWGYRQIPLEGEADEASTSLSLSVSELDIRSEHASVSSSAAVSPPPDKRTPSAMVSTVTSRRLATTRPTPTKAEVPKRPVKTPTSPPVSRGHLPMRLPEPAPDPHTHPSPPPSPASPLAIYMLAHRYRLDVLENLAKERILKGLTIENCMPMLFSTHAYDALHTDILDYVVDYFGSVQLSPEFHVCIKEVSSGVWGETGGDVLVSLFRRL</sequence>
<feature type="compositionally biased region" description="Low complexity" evidence="1">
    <location>
        <begin position="14"/>
        <end position="24"/>
    </location>
</feature>
<comment type="caution">
    <text evidence="3">The sequence shown here is derived from an EMBL/GenBank/DDBJ whole genome shotgun (WGS) entry which is preliminary data.</text>
</comment>
<dbReference type="Gene3D" id="3.30.710.10">
    <property type="entry name" value="Potassium Channel Kv1.1, Chain A"/>
    <property type="match status" value="1"/>
</dbReference>
<organism evidence="3 4">
    <name type="scientific">Dioszegia hungarica</name>
    <dbReference type="NCBI Taxonomy" id="4972"/>
    <lineage>
        <taxon>Eukaryota</taxon>
        <taxon>Fungi</taxon>
        <taxon>Dikarya</taxon>
        <taxon>Basidiomycota</taxon>
        <taxon>Agaricomycotina</taxon>
        <taxon>Tremellomycetes</taxon>
        <taxon>Tremellales</taxon>
        <taxon>Bulleribasidiaceae</taxon>
        <taxon>Dioszegia</taxon>
    </lineage>
</organism>
<feature type="compositionally biased region" description="Polar residues" evidence="1">
    <location>
        <begin position="32"/>
        <end position="45"/>
    </location>
</feature>
<evidence type="ECO:0000259" key="2">
    <source>
        <dbReference type="PROSITE" id="PS50097"/>
    </source>
</evidence>
<evidence type="ECO:0000313" key="3">
    <source>
        <dbReference type="EMBL" id="KAI9634699.1"/>
    </source>
</evidence>
<name>A0AA38H8C0_9TREE</name>
<dbReference type="InterPro" id="IPR000210">
    <property type="entry name" value="BTB/POZ_dom"/>
</dbReference>
<dbReference type="PANTHER" id="PTHR24413">
    <property type="entry name" value="SPECKLE-TYPE POZ PROTEIN"/>
    <property type="match status" value="1"/>
</dbReference>
<reference evidence="3" key="1">
    <citation type="journal article" date="2022" name="G3 (Bethesda)">
        <title>High quality genome of the basidiomycete yeast Dioszegia hungarica PDD-24b-2 isolated from cloud water.</title>
        <authorList>
            <person name="Jarrige D."/>
            <person name="Haridas S."/>
            <person name="Bleykasten-Grosshans C."/>
            <person name="Joly M."/>
            <person name="Nadalig T."/>
            <person name="Sancelme M."/>
            <person name="Vuilleumier S."/>
            <person name="Grigoriev I.V."/>
            <person name="Amato P."/>
            <person name="Bringel F."/>
        </authorList>
    </citation>
    <scope>NUCLEOTIDE SEQUENCE</scope>
    <source>
        <strain evidence="3">PDD-24b-2</strain>
    </source>
</reference>
<dbReference type="RefSeq" id="XP_052944476.1">
    <property type="nucleotide sequence ID" value="XM_053089704.1"/>
</dbReference>
<evidence type="ECO:0000313" key="4">
    <source>
        <dbReference type="Proteomes" id="UP001164286"/>
    </source>
</evidence>
<gene>
    <name evidence="3" type="ORF">MKK02DRAFT_37578</name>
</gene>
<dbReference type="InterPro" id="IPR011333">
    <property type="entry name" value="SKP1/BTB/POZ_sf"/>
</dbReference>
<dbReference type="CDD" id="cd18186">
    <property type="entry name" value="BTB_POZ_ZBTB_KLHL-like"/>
    <property type="match status" value="1"/>
</dbReference>
<feature type="region of interest" description="Disordered" evidence="1">
    <location>
        <begin position="1"/>
        <end position="64"/>
    </location>
</feature>
<feature type="compositionally biased region" description="Polar residues" evidence="1">
    <location>
        <begin position="433"/>
        <end position="449"/>
    </location>
</feature>
<proteinExistence type="predicted"/>
<keyword evidence="4" id="KW-1185">Reference proteome</keyword>
<dbReference type="GeneID" id="77728909"/>
<accession>A0AA38H8C0</accession>
<protein>
    <recommendedName>
        <fullName evidence="2">BTB domain-containing protein</fullName>
    </recommendedName>
</protein>
<feature type="domain" description="BTB" evidence="2">
    <location>
        <begin position="282"/>
        <end position="373"/>
    </location>
</feature>
<dbReference type="Proteomes" id="UP001164286">
    <property type="component" value="Unassembled WGS sequence"/>
</dbReference>
<dbReference type="EMBL" id="JAKWFO010000006">
    <property type="protein sequence ID" value="KAI9634699.1"/>
    <property type="molecule type" value="Genomic_DNA"/>
</dbReference>
<dbReference type="PROSITE" id="PS50097">
    <property type="entry name" value="BTB"/>
    <property type="match status" value="1"/>
</dbReference>
<feature type="region of interest" description="Disordered" evidence="1">
    <location>
        <begin position="414"/>
        <end position="495"/>
    </location>
</feature>
<feature type="compositionally biased region" description="Pro residues" evidence="1">
    <location>
        <begin position="477"/>
        <end position="495"/>
    </location>
</feature>